<feature type="region of interest" description="Disordered" evidence="1">
    <location>
        <begin position="470"/>
        <end position="578"/>
    </location>
</feature>
<feature type="compositionally biased region" description="Basic and acidic residues" evidence="1">
    <location>
        <begin position="503"/>
        <end position="519"/>
    </location>
</feature>
<feature type="region of interest" description="Disordered" evidence="1">
    <location>
        <begin position="62"/>
        <end position="456"/>
    </location>
</feature>
<gene>
    <name evidence="2" type="ORF">AVDCRST_MAG64-3421</name>
</gene>
<feature type="non-terminal residue" evidence="2">
    <location>
        <position position="1"/>
    </location>
</feature>
<accession>A0A6J4PZQ3</accession>
<dbReference type="EMBL" id="CADCUQ010000789">
    <property type="protein sequence ID" value="CAA9430255.1"/>
    <property type="molecule type" value="Genomic_DNA"/>
</dbReference>
<feature type="compositionally biased region" description="Basic and acidic residues" evidence="1">
    <location>
        <begin position="528"/>
        <end position="539"/>
    </location>
</feature>
<feature type="non-terminal residue" evidence="2">
    <location>
        <position position="578"/>
    </location>
</feature>
<feature type="compositionally biased region" description="Basic and acidic residues" evidence="1">
    <location>
        <begin position="209"/>
        <end position="223"/>
    </location>
</feature>
<feature type="compositionally biased region" description="Basic residues" evidence="1">
    <location>
        <begin position="71"/>
        <end position="82"/>
    </location>
</feature>
<organism evidence="2">
    <name type="scientific">uncultured Phycisphaerae bacterium</name>
    <dbReference type="NCBI Taxonomy" id="904963"/>
    <lineage>
        <taxon>Bacteria</taxon>
        <taxon>Pseudomonadati</taxon>
        <taxon>Planctomycetota</taxon>
        <taxon>Phycisphaerae</taxon>
        <taxon>environmental samples</taxon>
    </lineage>
</organism>
<name>A0A6J4PZQ3_9BACT</name>
<dbReference type="AlphaFoldDB" id="A0A6J4PZQ3"/>
<feature type="compositionally biased region" description="Basic and acidic residues" evidence="1">
    <location>
        <begin position="344"/>
        <end position="358"/>
    </location>
</feature>
<feature type="region of interest" description="Disordered" evidence="1">
    <location>
        <begin position="1"/>
        <end position="45"/>
    </location>
</feature>
<feature type="compositionally biased region" description="Low complexity" evidence="1">
    <location>
        <begin position="10"/>
        <end position="20"/>
    </location>
</feature>
<feature type="compositionally biased region" description="Low complexity" evidence="1">
    <location>
        <begin position="86"/>
        <end position="95"/>
    </location>
</feature>
<feature type="compositionally biased region" description="Basic and acidic residues" evidence="1">
    <location>
        <begin position="415"/>
        <end position="438"/>
    </location>
</feature>
<evidence type="ECO:0000256" key="1">
    <source>
        <dbReference type="SAM" id="MobiDB-lite"/>
    </source>
</evidence>
<protein>
    <submittedName>
        <fullName evidence="2">Uncharacterized protein</fullName>
    </submittedName>
</protein>
<feature type="compositionally biased region" description="Basic residues" evidence="1">
    <location>
        <begin position="101"/>
        <end position="115"/>
    </location>
</feature>
<feature type="compositionally biased region" description="Low complexity" evidence="1">
    <location>
        <begin position="225"/>
        <end position="234"/>
    </location>
</feature>
<feature type="compositionally biased region" description="Basic and acidic residues" evidence="1">
    <location>
        <begin position="141"/>
        <end position="156"/>
    </location>
</feature>
<evidence type="ECO:0000313" key="2">
    <source>
        <dbReference type="EMBL" id="CAA9430255.1"/>
    </source>
</evidence>
<feature type="compositionally biased region" description="Pro residues" evidence="1">
    <location>
        <begin position="258"/>
        <end position="269"/>
    </location>
</feature>
<feature type="compositionally biased region" description="Low complexity" evidence="1">
    <location>
        <begin position="359"/>
        <end position="371"/>
    </location>
</feature>
<reference evidence="2" key="1">
    <citation type="submission" date="2020-02" db="EMBL/GenBank/DDBJ databases">
        <authorList>
            <person name="Meier V. D."/>
        </authorList>
    </citation>
    <scope>NUCLEOTIDE SEQUENCE</scope>
    <source>
        <strain evidence="2">AVDCRST_MAG64</strain>
    </source>
</reference>
<proteinExistence type="predicted"/>
<sequence>GAARRHRPRPAAVPRGAQRAARGRRQRLPVRPEGPGGVRRVRPHAAADGRAVRLAVAAGVLLVPAPQRPGRPAHPRPGRHRPPGPGLLRGVQQGRGDVRQARHRPGRARRGRRAGVRHDEHRLQPGAVRRLAADAELPPHPADDRPRGGRPRDRAGRPQGRSAGEADQRARLVAPRVLAGAVVRRPAERRVRRRPGRPVQPAPPAPAQGRREGQAARAADRAGPRRAAAARAGAVGDGADRDGRAVPRAGGEGGAAVGPPPADADPPAAPVRRPRRGPPARQRAAELLGAPGRRRHAHARADRVHGRQLVAGRQFRPAAAPQHAGEQVGRRGREAPAKGLVRQRQRDRGRDEADRPGPDRGAAGRLPAGPAHVRPGRRRLPPAAADRRPAGPESAGVPQRAGADRPRPARPPRGGADRLRKSHRDGRAGADRQGDGRRGPAGVPPADGAGRRGAGEPGRVYVYAVPHAGAEAGPVPAPDRPAAVLRRPGVQAAGRPRRPRGGAGRDPHVQPAGRPRDGGCRPVVARAAEGEDPPRRGRSGDAAADAPVQHTGGGAGGVLRTGRPAGRQGLPRRDGRDV</sequence>